<accession>A0A423T1Q3</accession>
<proteinExistence type="inferred from homology"/>
<dbReference type="Gene3D" id="3.90.226.10">
    <property type="entry name" value="2-enoyl-CoA Hydratase, Chain A, domain 1"/>
    <property type="match status" value="1"/>
</dbReference>
<evidence type="ECO:0000256" key="7">
    <source>
        <dbReference type="ARBA" id="ARBA00023140"/>
    </source>
</evidence>
<comment type="catalytic activity">
    <reaction evidence="10">
        <text>(3E,5Z,8Z,11Z,14Z)-eicosapentaenoyl-CoA = (2E,4E,8Z,11Z,14Z)-eicosapentaenoyl-CoA</text>
        <dbReference type="Rhea" id="RHEA:45224"/>
        <dbReference type="ChEBI" id="CHEBI:85090"/>
        <dbReference type="ChEBI" id="CHEBI:85091"/>
    </reaction>
</comment>
<comment type="caution">
    <text evidence="13">The sequence shown here is derived from an EMBL/GenBank/DDBJ whole genome shotgun (WGS) entry which is preliminary data.</text>
</comment>
<dbReference type="InterPro" id="IPR029045">
    <property type="entry name" value="ClpP/crotonase-like_dom_sf"/>
</dbReference>
<dbReference type="OrthoDB" id="14970at2759"/>
<evidence type="ECO:0000256" key="8">
    <source>
        <dbReference type="ARBA" id="ARBA00023235"/>
    </source>
</evidence>
<name>A0A423T1Q3_PENVA</name>
<evidence type="ECO:0000256" key="4">
    <source>
        <dbReference type="ARBA" id="ARBA00022832"/>
    </source>
</evidence>
<reference evidence="13 14" key="1">
    <citation type="submission" date="2018-04" db="EMBL/GenBank/DDBJ databases">
        <authorList>
            <person name="Zhang X."/>
            <person name="Yuan J."/>
            <person name="Li F."/>
            <person name="Xiang J."/>
        </authorList>
    </citation>
    <scope>NUCLEOTIDE SEQUENCE [LARGE SCALE GENOMIC DNA]</scope>
    <source>
        <tissue evidence="13">Muscle</tissue>
    </source>
</reference>
<gene>
    <name evidence="13" type="ORF">C7M84_011329</name>
</gene>
<evidence type="ECO:0000256" key="3">
    <source>
        <dbReference type="ARBA" id="ARBA00005254"/>
    </source>
</evidence>
<dbReference type="NCBIfam" id="NF004794">
    <property type="entry name" value="PRK06142.1"/>
    <property type="match status" value="1"/>
</dbReference>
<dbReference type="GO" id="GO:0051750">
    <property type="term" value="F:delta(3,5)-delta(2,4)-dienoyl-CoA isomerase activity"/>
    <property type="evidence" value="ECO:0007669"/>
    <property type="project" value="TreeGrafter"/>
</dbReference>
<keyword evidence="7" id="KW-0576">Peroxisome</keyword>
<keyword evidence="6" id="KW-0443">Lipid metabolism</keyword>
<dbReference type="Proteomes" id="UP000283509">
    <property type="component" value="Unassembled WGS sequence"/>
</dbReference>
<dbReference type="PANTHER" id="PTHR43149:SF1">
    <property type="entry name" value="DELTA(3,5)-DELTA(2,4)-DIENOYL-COA ISOMERASE, MITOCHONDRIAL"/>
    <property type="match status" value="1"/>
</dbReference>
<dbReference type="GO" id="GO:0005777">
    <property type="term" value="C:peroxisome"/>
    <property type="evidence" value="ECO:0007669"/>
    <property type="project" value="UniProtKB-SubCell"/>
</dbReference>
<evidence type="ECO:0000256" key="6">
    <source>
        <dbReference type="ARBA" id="ARBA00023098"/>
    </source>
</evidence>
<comment type="pathway">
    <text evidence="2">Lipid metabolism; fatty acid beta-oxidation.</text>
</comment>
<dbReference type="InterPro" id="IPR014748">
    <property type="entry name" value="Enoyl-CoA_hydra_C"/>
</dbReference>
<dbReference type="InterPro" id="IPR001753">
    <property type="entry name" value="Enoyl-CoA_hydra/iso"/>
</dbReference>
<evidence type="ECO:0000256" key="11">
    <source>
        <dbReference type="ARBA" id="ARBA00055786"/>
    </source>
</evidence>
<evidence type="ECO:0000313" key="14">
    <source>
        <dbReference type="Proteomes" id="UP000283509"/>
    </source>
</evidence>
<keyword evidence="4" id="KW-0276">Fatty acid metabolism</keyword>
<dbReference type="Gene3D" id="1.10.12.10">
    <property type="entry name" value="Lyase 2-enoyl-coa Hydratase, Chain A, domain 2"/>
    <property type="match status" value="1"/>
</dbReference>
<organism evidence="13 14">
    <name type="scientific">Penaeus vannamei</name>
    <name type="common">Whiteleg shrimp</name>
    <name type="synonym">Litopenaeus vannamei</name>
    <dbReference type="NCBI Taxonomy" id="6689"/>
    <lineage>
        <taxon>Eukaryota</taxon>
        <taxon>Metazoa</taxon>
        <taxon>Ecdysozoa</taxon>
        <taxon>Arthropoda</taxon>
        <taxon>Crustacea</taxon>
        <taxon>Multicrustacea</taxon>
        <taxon>Malacostraca</taxon>
        <taxon>Eumalacostraca</taxon>
        <taxon>Eucarida</taxon>
        <taxon>Decapoda</taxon>
        <taxon>Dendrobranchiata</taxon>
        <taxon>Penaeoidea</taxon>
        <taxon>Penaeidae</taxon>
        <taxon>Penaeus</taxon>
    </lineage>
</organism>
<evidence type="ECO:0000256" key="1">
    <source>
        <dbReference type="ARBA" id="ARBA00004275"/>
    </source>
</evidence>
<keyword evidence="8" id="KW-0413">Isomerase</keyword>
<dbReference type="CDD" id="cd06558">
    <property type="entry name" value="crotonase-like"/>
    <property type="match status" value="1"/>
</dbReference>
<sequence>MLSSRILSGLTRIRPTLTSIRTMAAADGYAFETLAVSSPRENVYHVELNRPDKLNAMNKTMWKDIGQCFNKLGEDTDCRAIVLSGSGRLFTSGLDLSDMSGIVSLVMGDDDVARKCRALHHLIKEFQDAFSSLETCPKPVIAAIHNACVGGGVDLICSADIRYCTSDSWFQVKEVELGLAADVGTLQRLPKIIGNQSLVRELAFSARKMFSEEALRSGLVSRTFSDKQSVLNGALDMATTIASMSPVAVQNTKTTLIHARDHTVQEGLDYVAMLNMTMLQSEDLRIAAMAMMSKGKKPTFAKL</sequence>
<dbReference type="InterPro" id="IPR045002">
    <property type="entry name" value="Ech1-like"/>
</dbReference>
<dbReference type="EMBL" id="QCYY01002434">
    <property type="protein sequence ID" value="ROT70386.1"/>
    <property type="molecule type" value="Genomic_DNA"/>
</dbReference>
<keyword evidence="14" id="KW-1185">Reference proteome</keyword>
<evidence type="ECO:0000256" key="5">
    <source>
        <dbReference type="ARBA" id="ARBA00022990"/>
    </source>
</evidence>
<dbReference type="FunFam" id="1.10.12.10:FF:000004">
    <property type="entry name" value="Delta3,5-delta2,4-dienoyl-CoA isomerase"/>
    <property type="match status" value="1"/>
</dbReference>
<dbReference type="PANTHER" id="PTHR43149">
    <property type="entry name" value="ENOYL-COA HYDRATASE"/>
    <property type="match status" value="1"/>
</dbReference>
<evidence type="ECO:0000256" key="2">
    <source>
        <dbReference type="ARBA" id="ARBA00005005"/>
    </source>
</evidence>
<protein>
    <recommendedName>
        <fullName evidence="12">Delta(3,5)-Delta(2,4)-dienoyl-CoA isomerase, mitochondrial</fullName>
    </recommendedName>
</protein>
<dbReference type="Pfam" id="PF00378">
    <property type="entry name" value="ECH_1"/>
    <property type="match status" value="1"/>
</dbReference>
<comment type="function">
    <text evidence="11">Isomerization of 3-trans,5-cis-dienoyl-CoA to 2-trans,4-trans-dienoyl-CoA.</text>
</comment>
<comment type="catalytic activity">
    <reaction evidence="9">
        <text>(3E,5Z)-octadienoyl-CoA = (2E,4E)-octadienoyl-CoA</text>
        <dbReference type="Rhea" id="RHEA:45244"/>
        <dbReference type="ChEBI" id="CHEBI:62243"/>
        <dbReference type="ChEBI" id="CHEBI:85108"/>
    </reaction>
</comment>
<dbReference type="FunFam" id="3.90.226.10:FF:000024">
    <property type="entry name" value="Delta3,5-delta2,4-dienoyl-CoA isomerase"/>
    <property type="match status" value="1"/>
</dbReference>
<evidence type="ECO:0000256" key="9">
    <source>
        <dbReference type="ARBA" id="ARBA00051408"/>
    </source>
</evidence>
<comment type="subcellular location">
    <subcellularLocation>
        <location evidence="1">Peroxisome</location>
    </subcellularLocation>
</comment>
<comment type="similarity">
    <text evidence="3">Belongs to the enoyl-CoA hydratase/isomerase family.</text>
</comment>
<evidence type="ECO:0000256" key="10">
    <source>
        <dbReference type="ARBA" id="ARBA00052809"/>
    </source>
</evidence>
<reference evidence="13 14" key="2">
    <citation type="submission" date="2019-01" db="EMBL/GenBank/DDBJ databases">
        <title>The decoding of complex shrimp genome reveals the adaptation for benthos swimmer, frequently molting mechanism and breeding impact on genome.</title>
        <authorList>
            <person name="Sun Y."/>
            <person name="Gao Y."/>
            <person name="Yu Y."/>
        </authorList>
    </citation>
    <scope>NUCLEOTIDE SEQUENCE [LARGE SCALE GENOMIC DNA]</scope>
    <source>
        <tissue evidence="13">Muscle</tissue>
    </source>
</reference>
<dbReference type="AlphaFoldDB" id="A0A423T1Q3"/>
<evidence type="ECO:0000313" key="13">
    <source>
        <dbReference type="EMBL" id="ROT70386.1"/>
    </source>
</evidence>
<dbReference type="GO" id="GO:0005739">
    <property type="term" value="C:mitochondrion"/>
    <property type="evidence" value="ECO:0007669"/>
    <property type="project" value="TreeGrafter"/>
</dbReference>
<dbReference type="UniPathway" id="UPA00659"/>
<dbReference type="SUPFAM" id="SSF52096">
    <property type="entry name" value="ClpP/crotonase"/>
    <property type="match status" value="1"/>
</dbReference>
<dbReference type="STRING" id="6689.A0A423T1Q3"/>
<dbReference type="GO" id="GO:0006635">
    <property type="term" value="P:fatty acid beta-oxidation"/>
    <property type="evidence" value="ECO:0007669"/>
    <property type="project" value="UniProtKB-UniPathway"/>
</dbReference>
<keyword evidence="5" id="KW-0007">Acetylation</keyword>
<evidence type="ECO:0000256" key="12">
    <source>
        <dbReference type="ARBA" id="ARBA00071021"/>
    </source>
</evidence>